<gene>
    <name evidence="1" type="ORF">APLA_LOCUS14612</name>
</gene>
<reference evidence="1 2" key="1">
    <citation type="submission" date="2020-04" db="EMBL/GenBank/DDBJ databases">
        <authorList>
            <person name="Wallbank WR R."/>
            <person name="Pardo Diaz C."/>
            <person name="Kozak K."/>
            <person name="Martin S."/>
            <person name="Jiggins C."/>
            <person name="Moest M."/>
            <person name="Warren A I."/>
            <person name="Byers J.R.P. K."/>
            <person name="Montejo-Kovacevich G."/>
            <person name="Yen C E."/>
        </authorList>
    </citation>
    <scope>NUCLEOTIDE SEQUENCE [LARGE SCALE GENOMIC DNA]</scope>
</reference>
<dbReference type="InterPro" id="IPR036291">
    <property type="entry name" value="NAD(P)-bd_dom_sf"/>
</dbReference>
<dbReference type="AlphaFoldDB" id="A0A8S1B535"/>
<dbReference type="OrthoDB" id="47007at2759"/>
<dbReference type="PRINTS" id="PR00081">
    <property type="entry name" value="GDHRDH"/>
</dbReference>
<organism evidence="1 2">
    <name type="scientific">Arctia plantaginis</name>
    <name type="common">Wood tiger moth</name>
    <name type="synonym">Phalaena plantaginis</name>
    <dbReference type="NCBI Taxonomy" id="874455"/>
    <lineage>
        <taxon>Eukaryota</taxon>
        <taxon>Metazoa</taxon>
        <taxon>Ecdysozoa</taxon>
        <taxon>Arthropoda</taxon>
        <taxon>Hexapoda</taxon>
        <taxon>Insecta</taxon>
        <taxon>Pterygota</taxon>
        <taxon>Neoptera</taxon>
        <taxon>Endopterygota</taxon>
        <taxon>Lepidoptera</taxon>
        <taxon>Glossata</taxon>
        <taxon>Ditrysia</taxon>
        <taxon>Noctuoidea</taxon>
        <taxon>Erebidae</taxon>
        <taxon>Arctiinae</taxon>
        <taxon>Arctia</taxon>
    </lineage>
</organism>
<evidence type="ECO:0000313" key="2">
    <source>
        <dbReference type="Proteomes" id="UP000494106"/>
    </source>
</evidence>
<sequence>MDFANKVVIVTGASSGIGAASAILFAKHGAKLSLVGRNEQRLKSVANKCYEANGCVPLGLQIDLTLQGSCETVINKTVAKFEKIDVLVNCAAKFLIGTLFDDNINAFDEMININLRVPYQLTRLAVPYLVKTKGNIINFNENYTRIKAGYLPYSVSKAALERFSKSSAMELASEGVRVNSIQPGILKKNSNTNLEVRQEDRNDTYNTSNLEPEEVAKMVLFVASGLCPNINGANLTINAVSTYT</sequence>
<comment type="caution">
    <text evidence="1">The sequence shown here is derived from an EMBL/GenBank/DDBJ whole genome shotgun (WGS) entry which is preliminary data.</text>
</comment>
<keyword evidence="2" id="KW-1185">Reference proteome</keyword>
<dbReference type="PRINTS" id="PR00080">
    <property type="entry name" value="SDRFAMILY"/>
</dbReference>
<dbReference type="InterPro" id="IPR002347">
    <property type="entry name" value="SDR_fam"/>
</dbReference>
<dbReference type="Gene3D" id="3.40.50.720">
    <property type="entry name" value="NAD(P)-binding Rossmann-like Domain"/>
    <property type="match status" value="1"/>
</dbReference>
<dbReference type="PANTHER" id="PTHR43975">
    <property type="entry name" value="ZGC:101858"/>
    <property type="match status" value="1"/>
</dbReference>
<name>A0A8S1B535_ARCPL</name>
<dbReference type="PANTHER" id="PTHR43975:SF2">
    <property type="entry name" value="EG:BACR7A4.14 PROTEIN-RELATED"/>
    <property type="match status" value="1"/>
</dbReference>
<evidence type="ECO:0000313" key="1">
    <source>
        <dbReference type="EMBL" id="CAB3254666.1"/>
    </source>
</evidence>
<dbReference type="Proteomes" id="UP000494106">
    <property type="component" value="Unassembled WGS sequence"/>
</dbReference>
<proteinExistence type="predicted"/>
<protein>
    <submittedName>
        <fullName evidence="1">Uncharacterized protein</fullName>
    </submittedName>
</protein>
<dbReference type="SUPFAM" id="SSF51735">
    <property type="entry name" value="NAD(P)-binding Rossmann-fold domains"/>
    <property type="match status" value="1"/>
</dbReference>
<accession>A0A8S1B535</accession>
<dbReference type="Pfam" id="PF13561">
    <property type="entry name" value="adh_short_C2"/>
    <property type="match status" value="1"/>
</dbReference>
<dbReference type="EMBL" id="CADEBC010000566">
    <property type="protein sequence ID" value="CAB3254666.1"/>
    <property type="molecule type" value="Genomic_DNA"/>
</dbReference>